<accession>A0A5E8BDX8</accession>
<keyword evidence="3 8" id="KW-0479">Metal-binding</keyword>
<feature type="compositionally biased region" description="Acidic residues" evidence="9">
    <location>
        <begin position="219"/>
        <end position="230"/>
    </location>
</feature>
<dbReference type="RefSeq" id="XP_031853051.1">
    <property type="nucleotide sequence ID" value="XM_031997160.1"/>
</dbReference>
<sequence length="286" mass="31922">MADRKTINKYYPPDFDPSKILRAPKRDRSAAAVLPTVRLMAPFSMRCTTCGEYIYKGKKFNARKQLTGDSYLGIKVIRFYIRCPRCASEIRFKTNPKNADYATELGAVRNYETVDDKAIGPEETLEDRLDRLEKEDAEERARLQRQQDLALSKRPTAEPKPEGADAMDLIESQMEATRREIEQAEELDALYRRSKVLDARAQATELLDGGSGSKKEGHDDEDEEDAEERDAELARELFKAKRAVGSGGINGTGTGIGALSSLTGLFSGRVAKPVRSKKKKGAVRQV</sequence>
<dbReference type="EMBL" id="CABVLU010000002">
    <property type="protein sequence ID" value="VVT49783.1"/>
    <property type="molecule type" value="Genomic_DNA"/>
</dbReference>
<proteinExistence type="inferred from homology"/>
<feature type="binding site" evidence="8">
    <location>
        <position position="83"/>
    </location>
    <ligand>
        <name>Zn(2+)</name>
        <dbReference type="ChEBI" id="CHEBI:29105"/>
    </ligand>
</feature>
<evidence type="ECO:0000256" key="6">
    <source>
        <dbReference type="ARBA" id="ARBA00023187"/>
    </source>
</evidence>
<keyword evidence="4 8" id="KW-0747">Spliceosome</keyword>
<comment type="function">
    <text evidence="8">Part of the spliceosome which catalyzes two sequential transesterification reactions, first the excision of the non-coding intron from pre-mRNA and then the ligation of the coding exons to form the mature mRNA. Plays a role in stabilizing the structure of the spliceosome catalytic core and docking of the branch helix into the active site, producing 5'-exon and lariat intron-3'-intermediates.</text>
</comment>
<evidence type="ECO:0000256" key="1">
    <source>
        <dbReference type="ARBA" id="ARBA00004123"/>
    </source>
</evidence>
<evidence type="ECO:0000313" key="11">
    <source>
        <dbReference type="Proteomes" id="UP000398389"/>
    </source>
</evidence>
<dbReference type="GO" id="GO:0000349">
    <property type="term" value="P:generation of catalytic spliceosome for first transesterification step"/>
    <property type="evidence" value="ECO:0007669"/>
    <property type="project" value="UniProtKB-UniRule"/>
</dbReference>
<organism evidence="10 11">
    <name type="scientific">Magnusiomyces paraingens</name>
    <dbReference type="NCBI Taxonomy" id="2606893"/>
    <lineage>
        <taxon>Eukaryota</taxon>
        <taxon>Fungi</taxon>
        <taxon>Dikarya</taxon>
        <taxon>Ascomycota</taxon>
        <taxon>Saccharomycotina</taxon>
        <taxon>Dipodascomycetes</taxon>
        <taxon>Dipodascales</taxon>
        <taxon>Dipodascaceae</taxon>
        <taxon>Magnusiomyces</taxon>
    </lineage>
</organism>
<reference evidence="10 11" key="1">
    <citation type="submission" date="2019-09" db="EMBL/GenBank/DDBJ databases">
        <authorList>
            <person name="Brejova B."/>
        </authorList>
    </citation>
    <scope>NUCLEOTIDE SEQUENCE [LARGE SCALE GENOMIC DNA]</scope>
</reference>
<evidence type="ECO:0000256" key="9">
    <source>
        <dbReference type="SAM" id="MobiDB-lite"/>
    </source>
</evidence>
<dbReference type="AlphaFoldDB" id="A0A5E8BDX8"/>
<gene>
    <name evidence="10" type="ORF">SAPINGB_P002441</name>
</gene>
<evidence type="ECO:0000256" key="2">
    <source>
        <dbReference type="ARBA" id="ARBA00022664"/>
    </source>
</evidence>
<dbReference type="GO" id="GO:0046872">
    <property type="term" value="F:metal ion binding"/>
    <property type="evidence" value="ECO:0007669"/>
    <property type="project" value="UniProtKB-KW"/>
</dbReference>
<keyword evidence="6" id="KW-0508">mRNA splicing</keyword>
<keyword evidence="7 8" id="KW-0539">Nucleus</keyword>
<evidence type="ECO:0000256" key="3">
    <source>
        <dbReference type="ARBA" id="ARBA00022723"/>
    </source>
</evidence>
<protein>
    <recommendedName>
        <fullName evidence="8">Splicing factor YJU2</fullName>
    </recommendedName>
</protein>
<name>A0A5E8BDX8_9ASCO</name>
<evidence type="ECO:0000256" key="7">
    <source>
        <dbReference type="ARBA" id="ARBA00023242"/>
    </source>
</evidence>
<dbReference type="Pfam" id="PF04502">
    <property type="entry name" value="Saf4_Yju2"/>
    <property type="match status" value="1"/>
</dbReference>
<feature type="binding site" evidence="8">
    <location>
        <position position="47"/>
    </location>
    <ligand>
        <name>Zn(2+)</name>
        <dbReference type="ChEBI" id="CHEBI:29105"/>
    </ligand>
</feature>
<dbReference type="PANTHER" id="PTHR12111:SF1">
    <property type="entry name" value="SPLICING FACTOR YJU2"/>
    <property type="match status" value="1"/>
</dbReference>
<dbReference type="OrthoDB" id="674963at2759"/>
<dbReference type="PANTHER" id="PTHR12111">
    <property type="entry name" value="SPLICING FACTOR YJU2"/>
    <property type="match status" value="1"/>
</dbReference>
<dbReference type="InterPro" id="IPR043701">
    <property type="entry name" value="Yju2"/>
</dbReference>
<keyword evidence="5 8" id="KW-0862">Zinc</keyword>
<dbReference type="HAMAP" id="MF_03226">
    <property type="entry name" value="YJU2"/>
    <property type="match status" value="1"/>
</dbReference>
<evidence type="ECO:0000313" key="10">
    <source>
        <dbReference type="EMBL" id="VVT49783.1"/>
    </source>
</evidence>
<comment type="subcellular location">
    <subcellularLocation>
        <location evidence="1 8">Nucleus</location>
    </subcellularLocation>
</comment>
<feature type="binding site" evidence="8">
    <location>
        <position position="86"/>
    </location>
    <ligand>
        <name>Zn(2+)</name>
        <dbReference type="ChEBI" id="CHEBI:29105"/>
    </ligand>
</feature>
<evidence type="ECO:0000256" key="5">
    <source>
        <dbReference type="ARBA" id="ARBA00022833"/>
    </source>
</evidence>
<dbReference type="GeneID" id="43581260"/>
<feature type="region of interest" description="Disordered" evidence="9">
    <location>
        <begin position="203"/>
        <end position="231"/>
    </location>
</feature>
<evidence type="ECO:0000256" key="8">
    <source>
        <dbReference type="HAMAP-Rule" id="MF_03226"/>
    </source>
</evidence>
<keyword evidence="11" id="KW-1185">Reference proteome</keyword>
<feature type="binding site" evidence="8">
    <location>
        <position position="50"/>
    </location>
    <ligand>
        <name>Zn(2+)</name>
        <dbReference type="ChEBI" id="CHEBI:29105"/>
    </ligand>
</feature>
<dbReference type="InterPro" id="IPR007590">
    <property type="entry name" value="Saf4/Yju2"/>
</dbReference>
<comment type="similarity">
    <text evidence="8">Belongs to the CWC16 family. YJU2 subfamily.</text>
</comment>
<dbReference type="Proteomes" id="UP000398389">
    <property type="component" value="Unassembled WGS sequence"/>
</dbReference>
<feature type="region of interest" description="Disordered" evidence="9">
    <location>
        <begin position="135"/>
        <end position="166"/>
    </location>
</feature>
<evidence type="ECO:0000256" key="4">
    <source>
        <dbReference type="ARBA" id="ARBA00022728"/>
    </source>
</evidence>
<keyword evidence="2" id="KW-0507">mRNA processing</keyword>
<comment type="subunit">
    <text evidence="8">Component of the spliceosome. Present in the activated B complex, the catalytically activated B* complex which catalyzes the branching, the catalytic step 1 C complex catalyzing the exon ligation, and the postcatalytic P complex containing the ligated exons (mRNA) and the excised lariat intron.</text>
</comment>
<dbReference type="GO" id="GO:0071006">
    <property type="term" value="C:U2-type catalytic step 1 spliceosome"/>
    <property type="evidence" value="ECO:0007669"/>
    <property type="project" value="UniProtKB-UniRule"/>
</dbReference>